<keyword evidence="2" id="KW-1185">Reference proteome</keyword>
<comment type="caution">
    <text evidence="1">The sequence shown here is derived from an EMBL/GenBank/DDBJ whole genome shotgun (WGS) entry which is preliminary data.</text>
</comment>
<organism evidence="1 2">
    <name type="scientific">Elysia marginata</name>
    <dbReference type="NCBI Taxonomy" id="1093978"/>
    <lineage>
        <taxon>Eukaryota</taxon>
        <taxon>Metazoa</taxon>
        <taxon>Spiralia</taxon>
        <taxon>Lophotrochozoa</taxon>
        <taxon>Mollusca</taxon>
        <taxon>Gastropoda</taxon>
        <taxon>Heterobranchia</taxon>
        <taxon>Euthyneura</taxon>
        <taxon>Panpulmonata</taxon>
        <taxon>Sacoglossa</taxon>
        <taxon>Placobranchoidea</taxon>
        <taxon>Plakobranchidae</taxon>
        <taxon>Elysia</taxon>
    </lineage>
</organism>
<name>A0AAV4IS32_9GAST</name>
<dbReference type="Proteomes" id="UP000762676">
    <property type="component" value="Unassembled WGS sequence"/>
</dbReference>
<dbReference type="AlphaFoldDB" id="A0AAV4IS32"/>
<protein>
    <submittedName>
        <fullName evidence="1">Uncharacterized protein</fullName>
    </submittedName>
</protein>
<reference evidence="1 2" key="1">
    <citation type="journal article" date="2021" name="Elife">
        <title>Chloroplast acquisition without the gene transfer in kleptoplastic sea slugs, Plakobranchus ocellatus.</title>
        <authorList>
            <person name="Maeda T."/>
            <person name="Takahashi S."/>
            <person name="Yoshida T."/>
            <person name="Shimamura S."/>
            <person name="Takaki Y."/>
            <person name="Nagai Y."/>
            <person name="Toyoda A."/>
            <person name="Suzuki Y."/>
            <person name="Arimoto A."/>
            <person name="Ishii H."/>
            <person name="Satoh N."/>
            <person name="Nishiyama T."/>
            <person name="Hasebe M."/>
            <person name="Maruyama T."/>
            <person name="Minagawa J."/>
            <person name="Obokata J."/>
            <person name="Shigenobu S."/>
        </authorList>
    </citation>
    <scope>NUCLEOTIDE SEQUENCE [LARGE SCALE GENOMIC DNA]</scope>
</reference>
<evidence type="ECO:0000313" key="2">
    <source>
        <dbReference type="Proteomes" id="UP000762676"/>
    </source>
</evidence>
<gene>
    <name evidence="1" type="ORF">ElyMa_001362500</name>
</gene>
<proteinExistence type="predicted"/>
<accession>A0AAV4IS32</accession>
<sequence length="183" mass="21018">MAGDLKNSCGATSELCLQGYVFTTTEQKVLHFTRCSCEDLKLRFHNQQLLNPQHVTVERGKSRITRVIFFQSFNSLLSQRRELFLRTIPKKSLQNDYRSCHDDSDLVKSLMKRRSATAASALALYALTWKPRLCHIETRNSVDHKGCVDDVPGSMCPSQVTWQGTRGQRLRAEWNCRSLMHKV</sequence>
<dbReference type="EMBL" id="BMAT01002699">
    <property type="protein sequence ID" value="GFS12067.1"/>
    <property type="molecule type" value="Genomic_DNA"/>
</dbReference>
<evidence type="ECO:0000313" key="1">
    <source>
        <dbReference type="EMBL" id="GFS12067.1"/>
    </source>
</evidence>